<organism evidence="2 3">
    <name type="scientific">Plakobranchus ocellatus</name>
    <dbReference type="NCBI Taxonomy" id="259542"/>
    <lineage>
        <taxon>Eukaryota</taxon>
        <taxon>Metazoa</taxon>
        <taxon>Spiralia</taxon>
        <taxon>Lophotrochozoa</taxon>
        <taxon>Mollusca</taxon>
        <taxon>Gastropoda</taxon>
        <taxon>Heterobranchia</taxon>
        <taxon>Euthyneura</taxon>
        <taxon>Panpulmonata</taxon>
        <taxon>Sacoglossa</taxon>
        <taxon>Placobranchoidea</taxon>
        <taxon>Plakobranchidae</taxon>
        <taxon>Plakobranchus</taxon>
    </lineage>
</organism>
<feature type="region of interest" description="Disordered" evidence="1">
    <location>
        <begin position="1"/>
        <end position="51"/>
    </location>
</feature>
<evidence type="ECO:0000313" key="3">
    <source>
        <dbReference type="Proteomes" id="UP000735302"/>
    </source>
</evidence>
<dbReference type="EMBL" id="BLXT01005830">
    <property type="protein sequence ID" value="GFO26446.1"/>
    <property type="molecule type" value="Genomic_DNA"/>
</dbReference>
<evidence type="ECO:0000313" key="2">
    <source>
        <dbReference type="EMBL" id="GFO26446.1"/>
    </source>
</evidence>
<name>A0AAV4C511_9GAST</name>
<dbReference type="Proteomes" id="UP000735302">
    <property type="component" value="Unassembled WGS sequence"/>
</dbReference>
<accession>A0AAV4C511</accession>
<dbReference type="AlphaFoldDB" id="A0AAV4C511"/>
<sequence>MSTTSLSQAFRSSSGHSRNGGLGLEPEQKRSLQISRRTSIPNEPPTPQTLMAQTTKPLDLSISYPMSLHDHFLNTPGHQNNVTKQISCELEILLSGVPSGWGAGGGAQTRVHEDLRANSLSSSVPSKPRLLACALQEDLRLFALVPAIEKCVQASRQIC</sequence>
<reference evidence="2 3" key="1">
    <citation type="journal article" date="2021" name="Elife">
        <title>Chloroplast acquisition without the gene transfer in kleptoplastic sea slugs, Plakobranchus ocellatus.</title>
        <authorList>
            <person name="Maeda T."/>
            <person name="Takahashi S."/>
            <person name="Yoshida T."/>
            <person name="Shimamura S."/>
            <person name="Takaki Y."/>
            <person name="Nagai Y."/>
            <person name="Toyoda A."/>
            <person name="Suzuki Y."/>
            <person name="Arimoto A."/>
            <person name="Ishii H."/>
            <person name="Satoh N."/>
            <person name="Nishiyama T."/>
            <person name="Hasebe M."/>
            <person name="Maruyama T."/>
            <person name="Minagawa J."/>
            <person name="Obokata J."/>
            <person name="Shigenobu S."/>
        </authorList>
    </citation>
    <scope>NUCLEOTIDE SEQUENCE [LARGE SCALE GENOMIC DNA]</scope>
</reference>
<protein>
    <submittedName>
        <fullName evidence="2">Uncharacterized protein</fullName>
    </submittedName>
</protein>
<proteinExistence type="predicted"/>
<evidence type="ECO:0000256" key="1">
    <source>
        <dbReference type="SAM" id="MobiDB-lite"/>
    </source>
</evidence>
<comment type="caution">
    <text evidence="2">The sequence shown here is derived from an EMBL/GenBank/DDBJ whole genome shotgun (WGS) entry which is preliminary data.</text>
</comment>
<feature type="compositionally biased region" description="Polar residues" evidence="1">
    <location>
        <begin position="1"/>
        <end position="17"/>
    </location>
</feature>
<keyword evidence="3" id="KW-1185">Reference proteome</keyword>
<feature type="compositionally biased region" description="Polar residues" evidence="1">
    <location>
        <begin position="31"/>
        <end position="41"/>
    </location>
</feature>
<gene>
    <name evidence="2" type="ORF">PoB_005295100</name>
</gene>